<protein>
    <submittedName>
        <fullName evidence="1">Uncharacterized protein</fullName>
    </submittedName>
</protein>
<evidence type="ECO:0000313" key="2">
    <source>
        <dbReference type="Proteomes" id="UP001324270"/>
    </source>
</evidence>
<dbReference type="Proteomes" id="UP001324270">
    <property type="component" value="Unassembled WGS sequence"/>
</dbReference>
<reference evidence="1 2" key="1">
    <citation type="submission" date="2023-12" db="EMBL/GenBank/DDBJ databases">
        <title>Genomic sequences of Capnocytophaga and Parvimonas strains.</title>
        <authorList>
            <person name="Watt R.M."/>
            <person name="Wang M."/>
            <person name="Yang T."/>
            <person name="Tong W.M."/>
        </authorList>
    </citation>
    <scope>NUCLEOTIDE SEQUENCE [LARGE SCALE GENOMIC DNA]</scope>
    <source>
        <strain evidence="1 2">CCUG 13156</strain>
    </source>
</reference>
<comment type="caution">
    <text evidence="1">The sequence shown here is derived from an EMBL/GenBank/DDBJ whole genome shotgun (WGS) entry which is preliminary data.</text>
</comment>
<keyword evidence="2" id="KW-1185">Reference proteome</keyword>
<evidence type="ECO:0000313" key="1">
    <source>
        <dbReference type="EMBL" id="MEB3041953.1"/>
    </source>
</evidence>
<gene>
    <name evidence="1" type="ORF">VJJ49_14835</name>
</gene>
<proteinExistence type="predicted"/>
<sequence>MSAQEGKTRDINNPILLSENLSIYQETETKDGFIHWKLHLKKEGEKDTKILEDNRIRVNIQKEDDSALDNFAKLLNKENYMLYPQLINAYKEGKYIYVFLYKDRRAMLDIYYFSDGVNFERTGYSLHQVGGGSVMNFGGYVYSVDIQEIGNSHYISYIAARALVDRGSKGILRIKDGDVSKIEIKEDSEKTIFYPYRIKEVEGEEVSRKEKEKIFHQELMKQLEEKNLLVRKDFLETYGYINEQMNDMVYYIFYKTSNTEKTMRLAKYGNYFINHKPKFWMMSADYIEQPLLPEYSRWNPKKQ</sequence>
<accession>A0ABU5YDC5</accession>
<name>A0ABU5YDC5_9FLAO</name>
<organism evidence="1 2">
    <name type="scientific">Capnocytophaga gingivalis</name>
    <dbReference type="NCBI Taxonomy" id="1017"/>
    <lineage>
        <taxon>Bacteria</taxon>
        <taxon>Pseudomonadati</taxon>
        <taxon>Bacteroidota</taxon>
        <taxon>Flavobacteriia</taxon>
        <taxon>Flavobacteriales</taxon>
        <taxon>Flavobacteriaceae</taxon>
        <taxon>Capnocytophaga</taxon>
    </lineage>
</organism>
<dbReference type="EMBL" id="JAYKBV010000045">
    <property type="protein sequence ID" value="MEB3041953.1"/>
    <property type="molecule type" value="Genomic_DNA"/>
</dbReference>
<dbReference type="RefSeq" id="WP_323980407.1">
    <property type="nucleotide sequence ID" value="NZ_JAYKBV010000045.1"/>
</dbReference>